<sequence>YNEDIKDLLLKPNETLTNVSLNIYRVPFYIHIRSCKEPITEYLSNNTPLKWNITKLNISSCVSISDVQLYP</sequence>
<feature type="non-terminal residue" evidence="1">
    <location>
        <position position="1"/>
    </location>
</feature>
<dbReference type="EMBL" id="HACA01030593">
    <property type="protein sequence ID" value="CDW47954.1"/>
    <property type="molecule type" value="Transcribed_RNA"/>
</dbReference>
<accession>A0A0K2VBT2</accession>
<proteinExistence type="predicted"/>
<dbReference type="AlphaFoldDB" id="A0A0K2VBT2"/>
<reference evidence="1" key="1">
    <citation type="submission" date="2014-05" db="EMBL/GenBank/DDBJ databases">
        <authorList>
            <person name="Chronopoulou M."/>
        </authorList>
    </citation>
    <scope>NUCLEOTIDE SEQUENCE</scope>
    <source>
        <tissue evidence="1">Whole organism</tissue>
    </source>
</reference>
<protein>
    <submittedName>
        <fullName evidence="1">Uncharacterized protein</fullName>
    </submittedName>
</protein>
<evidence type="ECO:0000313" key="1">
    <source>
        <dbReference type="EMBL" id="CDW47954.1"/>
    </source>
</evidence>
<name>A0A0K2VBT2_LEPSM</name>
<organism evidence="1">
    <name type="scientific">Lepeophtheirus salmonis</name>
    <name type="common">Salmon louse</name>
    <name type="synonym">Caligus salmonis</name>
    <dbReference type="NCBI Taxonomy" id="72036"/>
    <lineage>
        <taxon>Eukaryota</taxon>
        <taxon>Metazoa</taxon>
        <taxon>Ecdysozoa</taxon>
        <taxon>Arthropoda</taxon>
        <taxon>Crustacea</taxon>
        <taxon>Multicrustacea</taxon>
        <taxon>Hexanauplia</taxon>
        <taxon>Copepoda</taxon>
        <taxon>Siphonostomatoida</taxon>
        <taxon>Caligidae</taxon>
        <taxon>Lepeophtheirus</taxon>
    </lineage>
</organism>